<proteinExistence type="predicted"/>
<keyword evidence="2" id="KW-1185">Reference proteome</keyword>
<dbReference type="EMBL" id="JAWDJW010001762">
    <property type="protein sequence ID" value="KAK3078595.1"/>
    <property type="molecule type" value="Genomic_DNA"/>
</dbReference>
<protein>
    <submittedName>
        <fullName evidence="1">Uncharacterized protein</fullName>
    </submittedName>
</protein>
<comment type="caution">
    <text evidence="1">The sequence shown here is derived from an EMBL/GenBank/DDBJ whole genome shotgun (WGS) entry which is preliminary data.</text>
</comment>
<accession>A0ACC3DPR1</accession>
<sequence>MTASSLSNADAVVTSPPKRHVRGHAYQDDHPCPKHHDRRPSARRAISGQYAKGLYGSSPVSVRDRSSAPGRRVRSDSVRDNFVTGIGSSLPPWELECPPDGDAFTFDPKNLDGWSILPALLTKLPSNLRKSVKSMQLAGAATVTGIDRLREMGLVIDDEPFLMSPPFRNHHASETHSNDTVDSNSVHNLTGTFSALLPTVHTDLSPRRESETSNFSALSLGSTGSSTAAMSPLSPLAPIDPFTLKPNPTGSRMPSPFPSPAIREDFISPFCTSPPSPHYQGLLPMSPPSYGSPAPTSVLPPMVSGFQHQYQYNLSPMPLTPSSLSRRTSGYTTPITTSSLSVSFAREETHPPREQADSRRLAELSHLRSHALVRLRHLIRRCETDFTEWKRGNDDGGVRRCRRPRSSGGGNVRPSPPPTLPPQDQGRKGSDNALTSSDDSDEHEGRTGDETDEDDNDDD</sequence>
<organism evidence="1 2">
    <name type="scientific">Coniosporium uncinatum</name>
    <dbReference type="NCBI Taxonomy" id="93489"/>
    <lineage>
        <taxon>Eukaryota</taxon>
        <taxon>Fungi</taxon>
        <taxon>Dikarya</taxon>
        <taxon>Ascomycota</taxon>
        <taxon>Pezizomycotina</taxon>
        <taxon>Dothideomycetes</taxon>
        <taxon>Dothideomycetes incertae sedis</taxon>
        <taxon>Coniosporium</taxon>
    </lineage>
</organism>
<feature type="non-terminal residue" evidence="1">
    <location>
        <position position="459"/>
    </location>
</feature>
<evidence type="ECO:0000313" key="1">
    <source>
        <dbReference type="EMBL" id="KAK3078595.1"/>
    </source>
</evidence>
<name>A0ACC3DPR1_9PEZI</name>
<evidence type="ECO:0000313" key="2">
    <source>
        <dbReference type="Proteomes" id="UP001186974"/>
    </source>
</evidence>
<reference evidence="1" key="1">
    <citation type="submission" date="2024-09" db="EMBL/GenBank/DDBJ databases">
        <title>Black Yeasts Isolated from many extreme environments.</title>
        <authorList>
            <person name="Coleine C."/>
            <person name="Stajich J.E."/>
            <person name="Selbmann L."/>
        </authorList>
    </citation>
    <scope>NUCLEOTIDE SEQUENCE</scope>
    <source>
        <strain evidence="1">CCFEE 5737</strain>
    </source>
</reference>
<dbReference type="Proteomes" id="UP001186974">
    <property type="component" value="Unassembled WGS sequence"/>
</dbReference>
<gene>
    <name evidence="1" type="ORF">LTS18_007105</name>
</gene>